<sequence length="42" mass="4533">MRLPQLVRALPEPAVRSPTARLDLARGQGEGELTVAYSGTVR</sequence>
<keyword evidence="2" id="KW-1185">Reference proteome</keyword>
<evidence type="ECO:0000313" key="1">
    <source>
        <dbReference type="EMBL" id="MFB6392249.1"/>
    </source>
</evidence>
<reference evidence="1 2" key="1">
    <citation type="submission" date="2024-04" db="EMBL/GenBank/DDBJ databases">
        <title>Polymorphospora sp. isolated from Baiyangdian Lake in Xiong'an New Area.</title>
        <authorList>
            <person name="Zhang X."/>
            <person name="Liu J."/>
        </authorList>
    </citation>
    <scope>NUCLEOTIDE SEQUENCE [LARGE SCALE GENOMIC DNA]</scope>
    <source>
        <strain evidence="1 2">2-325</strain>
    </source>
</reference>
<name>A0ABV5CJR5_9ACTN</name>
<evidence type="ECO:0000313" key="2">
    <source>
        <dbReference type="Proteomes" id="UP001582793"/>
    </source>
</evidence>
<accession>A0ABV5CJR5</accession>
<dbReference type="Proteomes" id="UP001582793">
    <property type="component" value="Unassembled WGS sequence"/>
</dbReference>
<comment type="caution">
    <text evidence="1">The sequence shown here is derived from an EMBL/GenBank/DDBJ whole genome shotgun (WGS) entry which is preliminary data.</text>
</comment>
<proteinExistence type="predicted"/>
<gene>
    <name evidence="1" type="ORF">AAFH96_03895</name>
</gene>
<protein>
    <submittedName>
        <fullName evidence="1">Uncharacterized protein</fullName>
    </submittedName>
</protein>
<dbReference type="EMBL" id="JBCGDC010000007">
    <property type="protein sequence ID" value="MFB6392249.1"/>
    <property type="molecule type" value="Genomic_DNA"/>
</dbReference>
<dbReference type="RefSeq" id="WP_375733042.1">
    <property type="nucleotide sequence ID" value="NZ_JBCGDC010000007.1"/>
</dbReference>
<organism evidence="1 2">
    <name type="scientific">Polymorphospora lycopeni</name>
    <dbReference type="NCBI Taxonomy" id="3140240"/>
    <lineage>
        <taxon>Bacteria</taxon>
        <taxon>Bacillati</taxon>
        <taxon>Actinomycetota</taxon>
        <taxon>Actinomycetes</taxon>
        <taxon>Micromonosporales</taxon>
        <taxon>Micromonosporaceae</taxon>
        <taxon>Polymorphospora</taxon>
    </lineage>
</organism>